<dbReference type="Proteomes" id="UP001596282">
    <property type="component" value="Unassembled WGS sequence"/>
</dbReference>
<feature type="domain" description="DnaD N-terminal" evidence="4">
    <location>
        <begin position="16"/>
        <end position="111"/>
    </location>
</feature>
<keyword evidence="6" id="KW-1185">Reference proteome</keyword>
<evidence type="ECO:0000256" key="1">
    <source>
        <dbReference type="ARBA" id="ARBA00093462"/>
    </source>
</evidence>
<accession>A0ABW1S2W7</accession>
<dbReference type="Pfam" id="PF21984">
    <property type="entry name" value="DnaD_N"/>
    <property type="match status" value="1"/>
</dbReference>
<dbReference type="InterPro" id="IPR053162">
    <property type="entry name" value="DnaD"/>
</dbReference>
<dbReference type="Gene3D" id="1.10.10.630">
    <property type="entry name" value="DnaD domain-like"/>
    <property type="match status" value="1"/>
</dbReference>
<organism evidence="5 6">
    <name type="scientific">Lactiplantibacillus daowaiensis</name>
    <dbReference type="NCBI Taxonomy" id="2559918"/>
    <lineage>
        <taxon>Bacteria</taxon>
        <taxon>Bacillati</taxon>
        <taxon>Bacillota</taxon>
        <taxon>Bacilli</taxon>
        <taxon>Lactobacillales</taxon>
        <taxon>Lactobacillaceae</taxon>
        <taxon>Lactiplantibacillus</taxon>
    </lineage>
</organism>
<protein>
    <submittedName>
        <fullName evidence="5">DnaD domain-containing protein</fullName>
    </submittedName>
</protein>
<dbReference type="InterPro" id="IPR036388">
    <property type="entry name" value="WH-like_DNA-bd_sf"/>
</dbReference>
<evidence type="ECO:0000256" key="2">
    <source>
        <dbReference type="SAM" id="MobiDB-lite"/>
    </source>
</evidence>
<dbReference type="SUPFAM" id="SSF158499">
    <property type="entry name" value="DnaD domain-like"/>
    <property type="match status" value="1"/>
</dbReference>
<evidence type="ECO:0000259" key="3">
    <source>
        <dbReference type="Pfam" id="PF07261"/>
    </source>
</evidence>
<evidence type="ECO:0000313" key="5">
    <source>
        <dbReference type="EMBL" id="MFC6182052.1"/>
    </source>
</evidence>
<feature type="domain" description="DnaB/C C-terminal" evidence="3">
    <location>
        <begin position="131"/>
        <end position="203"/>
    </location>
</feature>
<dbReference type="RefSeq" id="WP_379832469.1">
    <property type="nucleotide sequence ID" value="NZ_JBHSSC010000043.1"/>
</dbReference>
<proteinExistence type="inferred from homology"/>
<comment type="similarity">
    <text evidence="1">Belongs to the DnaB/DnaD family.</text>
</comment>
<gene>
    <name evidence="5" type="ORF">ACFP5Y_12520</name>
</gene>
<dbReference type="Gene3D" id="1.10.10.10">
    <property type="entry name" value="Winged helix-like DNA-binding domain superfamily/Winged helix DNA-binding domain"/>
    <property type="match status" value="1"/>
</dbReference>
<evidence type="ECO:0000259" key="4">
    <source>
        <dbReference type="Pfam" id="PF21984"/>
    </source>
</evidence>
<dbReference type="InterPro" id="IPR006343">
    <property type="entry name" value="DnaB/C_C"/>
</dbReference>
<comment type="caution">
    <text evidence="5">The sequence shown here is derived from an EMBL/GenBank/DDBJ whole genome shotgun (WGS) entry which is preliminary data.</text>
</comment>
<sequence length="239" mass="27192">MDQLAQALINDGQTAIPNVLLLHYREIGMTNDELMVYLQFKRLMDQGSHFPDANLVAQSMGAPANTVFQQLHEMLAKQLLTIESVTAEDHKIHDRYNFTGIYDKLAVALKKPAATTAATPTETVNARQSVFQNIEKEFGRGLSSFEMEFISKWFDEDHYQPEIIDLALREAVLSQVYNLKYMDRILLNWSKRHLTTAAQIEADRQSGLEKRLNQAPKQRQTGEKAAPTIPLFKLGENQD</sequence>
<dbReference type="NCBIfam" id="TIGR01446">
    <property type="entry name" value="DnaD_dom"/>
    <property type="match status" value="1"/>
</dbReference>
<dbReference type="EMBL" id="JBHSSC010000043">
    <property type="protein sequence ID" value="MFC6182052.1"/>
    <property type="molecule type" value="Genomic_DNA"/>
</dbReference>
<evidence type="ECO:0000313" key="6">
    <source>
        <dbReference type="Proteomes" id="UP001596282"/>
    </source>
</evidence>
<name>A0ABW1S2W7_9LACO</name>
<feature type="region of interest" description="Disordered" evidence="2">
    <location>
        <begin position="205"/>
        <end position="239"/>
    </location>
</feature>
<dbReference type="PANTHER" id="PTHR37293">
    <property type="entry name" value="PHAGE REPLICATION PROTEIN-RELATED"/>
    <property type="match status" value="1"/>
</dbReference>
<dbReference type="InterPro" id="IPR034829">
    <property type="entry name" value="DnaD-like_sf"/>
</dbReference>
<dbReference type="InterPro" id="IPR053843">
    <property type="entry name" value="DnaD_N"/>
</dbReference>
<reference evidence="6" key="1">
    <citation type="journal article" date="2019" name="Int. J. Syst. Evol. Microbiol.">
        <title>The Global Catalogue of Microorganisms (GCM) 10K type strain sequencing project: providing services to taxonomists for standard genome sequencing and annotation.</title>
        <authorList>
            <consortium name="The Broad Institute Genomics Platform"/>
            <consortium name="The Broad Institute Genome Sequencing Center for Infectious Disease"/>
            <person name="Wu L."/>
            <person name="Ma J."/>
        </authorList>
    </citation>
    <scope>NUCLEOTIDE SEQUENCE [LARGE SCALE GENOMIC DNA]</scope>
    <source>
        <strain evidence="6">CCM 8933</strain>
    </source>
</reference>
<dbReference type="Pfam" id="PF07261">
    <property type="entry name" value="DnaB_2"/>
    <property type="match status" value="1"/>
</dbReference>
<dbReference type="PANTHER" id="PTHR37293:SF6">
    <property type="entry name" value="DNA REPLICATION PROTEIN DNAD"/>
    <property type="match status" value="1"/>
</dbReference>